<name>A0A517Y7K3_9BACT</name>
<gene>
    <name evidence="2" type="ORF">ETAA8_11960</name>
</gene>
<dbReference type="RefSeq" id="WP_145086181.1">
    <property type="nucleotide sequence ID" value="NZ_CP036274.1"/>
</dbReference>
<protein>
    <submittedName>
        <fullName evidence="2">Uncharacterized protein</fullName>
    </submittedName>
</protein>
<reference evidence="2 3" key="1">
    <citation type="submission" date="2019-02" db="EMBL/GenBank/DDBJ databases">
        <title>Deep-cultivation of Planctomycetes and their phenomic and genomic characterization uncovers novel biology.</title>
        <authorList>
            <person name="Wiegand S."/>
            <person name="Jogler M."/>
            <person name="Boedeker C."/>
            <person name="Pinto D."/>
            <person name="Vollmers J."/>
            <person name="Rivas-Marin E."/>
            <person name="Kohn T."/>
            <person name="Peeters S.H."/>
            <person name="Heuer A."/>
            <person name="Rast P."/>
            <person name="Oberbeckmann S."/>
            <person name="Bunk B."/>
            <person name="Jeske O."/>
            <person name="Meyerdierks A."/>
            <person name="Storesund J.E."/>
            <person name="Kallscheuer N."/>
            <person name="Luecker S."/>
            <person name="Lage O.M."/>
            <person name="Pohl T."/>
            <person name="Merkel B.J."/>
            <person name="Hornburger P."/>
            <person name="Mueller R.-W."/>
            <person name="Bruemmer F."/>
            <person name="Labrenz M."/>
            <person name="Spormann A.M."/>
            <person name="Op den Camp H."/>
            <person name="Overmann J."/>
            <person name="Amann R."/>
            <person name="Jetten M.S.M."/>
            <person name="Mascher T."/>
            <person name="Medema M.H."/>
            <person name="Devos D.P."/>
            <person name="Kaster A.-K."/>
            <person name="Ovreas L."/>
            <person name="Rohde M."/>
            <person name="Galperin M.Y."/>
            <person name="Jogler C."/>
        </authorList>
    </citation>
    <scope>NUCLEOTIDE SEQUENCE [LARGE SCALE GENOMIC DNA]</scope>
    <source>
        <strain evidence="2 3">ETA_A8</strain>
    </source>
</reference>
<dbReference type="AlphaFoldDB" id="A0A517Y7K3"/>
<keyword evidence="3" id="KW-1185">Reference proteome</keyword>
<accession>A0A517Y7K3</accession>
<dbReference type="EMBL" id="CP036274">
    <property type="protein sequence ID" value="QDU26122.1"/>
    <property type="molecule type" value="Genomic_DNA"/>
</dbReference>
<keyword evidence="1" id="KW-0812">Transmembrane</keyword>
<organism evidence="2 3">
    <name type="scientific">Anatilimnocola aggregata</name>
    <dbReference type="NCBI Taxonomy" id="2528021"/>
    <lineage>
        <taxon>Bacteria</taxon>
        <taxon>Pseudomonadati</taxon>
        <taxon>Planctomycetota</taxon>
        <taxon>Planctomycetia</taxon>
        <taxon>Pirellulales</taxon>
        <taxon>Pirellulaceae</taxon>
        <taxon>Anatilimnocola</taxon>
    </lineage>
</organism>
<feature type="transmembrane region" description="Helical" evidence="1">
    <location>
        <begin position="111"/>
        <end position="133"/>
    </location>
</feature>
<dbReference type="Proteomes" id="UP000315017">
    <property type="component" value="Chromosome"/>
</dbReference>
<keyword evidence="1" id="KW-0472">Membrane</keyword>
<feature type="transmembrane region" description="Helical" evidence="1">
    <location>
        <begin position="20"/>
        <end position="42"/>
    </location>
</feature>
<keyword evidence="1" id="KW-1133">Transmembrane helix</keyword>
<feature type="transmembrane region" description="Helical" evidence="1">
    <location>
        <begin position="54"/>
        <end position="74"/>
    </location>
</feature>
<proteinExistence type="predicted"/>
<dbReference type="KEGG" id="aagg:ETAA8_11960"/>
<evidence type="ECO:0000313" key="3">
    <source>
        <dbReference type="Proteomes" id="UP000315017"/>
    </source>
</evidence>
<sequence>MSSPPENLREPVVSPQPTFLLVAMSLLMIAGCAGLAGLLLWITTDTSNPAAGGIAALGCLAALWLGLLQTLGTFRPSRAKAIDAANWEVGVAALVAMHLAVLPMVSAQVIGGLYCLVSVGLIVNLALLSWLNLRWADELRTAGLQPAVWWRFSLRELLVLTLASAILLGAFQYAQRKHAEPAPLPASITTPGTL</sequence>
<evidence type="ECO:0000313" key="2">
    <source>
        <dbReference type="EMBL" id="QDU26122.1"/>
    </source>
</evidence>
<evidence type="ECO:0000256" key="1">
    <source>
        <dbReference type="SAM" id="Phobius"/>
    </source>
</evidence>
<feature type="transmembrane region" description="Helical" evidence="1">
    <location>
        <begin position="154"/>
        <end position="174"/>
    </location>
</feature>